<evidence type="ECO:0000313" key="3">
    <source>
        <dbReference type="Proteomes" id="UP000016936"/>
    </source>
</evidence>
<proteinExistence type="predicted"/>
<feature type="non-terminal residue" evidence="2">
    <location>
        <position position="1"/>
    </location>
</feature>
<evidence type="ECO:0000256" key="1">
    <source>
        <dbReference type="SAM" id="SignalP"/>
    </source>
</evidence>
<evidence type="ECO:0000313" key="2">
    <source>
        <dbReference type="EMBL" id="EMD91564.1"/>
    </source>
</evidence>
<keyword evidence="1" id="KW-0732">Signal</keyword>
<dbReference type="Proteomes" id="UP000016936">
    <property type="component" value="Unassembled WGS sequence"/>
</dbReference>
<protein>
    <submittedName>
        <fullName evidence="2">Uncharacterized protein</fullName>
    </submittedName>
</protein>
<dbReference type="HOGENOM" id="CLU_2891943_0_0_1"/>
<reference evidence="3" key="2">
    <citation type="journal article" date="2013" name="PLoS Genet.">
        <title>Comparative genome structure, secondary metabolite, and effector coding capacity across Cochliobolus pathogens.</title>
        <authorList>
            <person name="Condon B.J."/>
            <person name="Leng Y."/>
            <person name="Wu D."/>
            <person name="Bushley K.E."/>
            <person name="Ohm R.A."/>
            <person name="Otillar R."/>
            <person name="Martin J."/>
            <person name="Schackwitz W."/>
            <person name="Grimwood J."/>
            <person name="MohdZainudin N."/>
            <person name="Xue C."/>
            <person name="Wang R."/>
            <person name="Manning V.A."/>
            <person name="Dhillon B."/>
            <person name="Tu Z.J."/>
            <person name="Steffenson B.J."/>
            <person name="Salamov A."/>
            <person name="Sun H."/>
            <person name="Lowry S."/>
            <person name="LaButti K."/>
            <person name="Han J."/>
            <person name="Copeland A."/>
            <person name="Lindquist E."/>
            <person name="Barry K."/>
            <person name="Schmutz J."/>
            <person name="Baker S.E."/>
            <person name="Ciuffetti L.M."/>
            <person name="Grigoriev I.V."/>
            <person name="Zhong S."/>
            <person name="Turgeon B.G."/>
        </authorList>
    </citation>
    <scope>NUCLEOTIDE SEQUENCE [LARGE SCALE GENOMIC DNA]</scope>
    <source>
        <strain evidence="3">C5 / ATCC 48332 / race O</strain>
    </source>
</reference>
<organism evidence="2 3">
    <name type="scientific">Cochliobolus heterostrophus (strain C5 / ATCC 48332 / race O)</name>
    <name type="common">Southern corn leaf blight fungus</name>
    <name type="synonym">Bipolaris maydis</name>
    <dbReference type="NCBI Taxonomy" id="701091"/>
    <lineage>
        <taxon>Eukaryota</taxon>
        <taxon>Fungi</taxon>
        <taxon>Dikarya</taxon>
        <taxon>Ascomycota</taxon>
        <taxon>Pezizomycotina</taxon>
        <taxon>Dothideomycetes</taxon>
        <taxon>Pleosporomycetidae</taxon>
        <taxon>Pleosporales</taxon>
        <taxon>Pleosporineae</taxon>
        <taxon>Pleosporaceae</taxon>
        <taxon>Bipolaris</taxon>
    </lineage>
</organism>
<sequence>LPGYTPVLLLLLLAPPHPAPLLRLPIAILLEGYLDVCVCSSLPTTNKQPIRLSEEKVNTKKRH</sequence>
<accession>M2TZ37</accession>
<gene>
    <name evidence="2" type="ORF">COCHEDRAFT_1021498</name>
</gene>
<feature type="signal peptide" evidence="1">
    <location>
        <begin position="1"/>
        <end position="21"/>
    </location>
</feature>
<keyword evidence="3" id="KW-1185">Reference proteome</keyword>
<dbReference type="EMBL" id="KB445576">
    <property type="protein sequence ID" value="EMD91564.1"/>
    <property type="molecule type" value="Genomic_DNA"/>
</dbReference>
<feature type="non-terminal residue" evidence="2">
    <location>
        <position position="63"/>
    </location>
</feature>
<reference evidence="2 3" key="1">
    <citation type="journal article" date="2012" name="PLoS Pathog.">
        <title>Diverse lifestyles and strategies of plant pathogenesis encoded in the genomes of eighteen Dothideomycetes fungi.</title>
        <authorList>
            <person name="Ohm R.A."/>
            <person name="Feau N."/>
            <person name="Henrissat B."/>
            <person name="Schoch C.L."/>
            <person name="Horwitz B.A."/>
            <person name="Barry K.W."/>
            <person name="Condon B.J."/>
            <person name="Copeland A.C."/>
            <person name="Dhillon B."/>
            <person name="Glaser F."/>
            <person name="Hesse C.N."/>
            <person name="Kosti I."/>
            <person name="LaButti K."/>
            <person name="Lindquist E.A."/>
            <person name="Lucas S."/>
            <person name="Salamov A.A."/>
            <person name="Bradshaw R.E."/>
            <person name="Ciuffetti L."/>
            <person name="Hamelin R.C."/>
            <person name="Kema G.H.J."/>
            <person name="Lawrence C."/>
            <person name="Scott J.A."/>
            <person name="Spatafora J.W."/>
            <person name="Turgeon B.G."/>
            <person name="de Wit P.J.G.M."/>
            <person name="Zhong S."/>
            <person name="Goodwin S.B."/>
            <person name="Grigoriev I.V."/>
        </authorList>
    </citation>
    <scope>NUCLEOTIDE SEQUENCE [LARGE SCALE GENOMIC DNA]</scope>
    <source>
        <strain evidence="3">C5 / ATCC 48332 / race O</strain>
    </source>
</reference>
<name>M2TZ37_COCH5</name>
<feature type="chain" id="PRO_5004026854" evidence="1">
    <location>
        <begin position="22"/>
        <end position="63"/>
    </location>
</feature>
<dbReference type="AlphaFoldDB" id="M2TZ37"/>